<evidence type="ECO:0000256" key="6">
    <source>
        <dbReference type="ARBA" id="ARBA00022475"/>
    </source>
</evidence>
<evidence type="ECO:0000256" key="8">
    <source>
        <dbReference type="ARBA" id="ARBA00022707"/>
    </source>
</evidence>
<evidence type="ECO:0000256" key="7">
    <source>
        <dbReference type="ARBA" id="ARBA00022490"/>
    </source>
</evidence>
<keyword evidence="16" id="KW-0449">Lipoprotein</keyword>
<evidence type="ECO:0000256" key="13">
    <source>
        <dbReference type="ARBA" id="ARBA00023136"/>
    </source>
</evidence>
<dbReference type="GO" id="GO:0005634">
    <property type="term" value="C:nucleus"/>
    <property type="evidence" value="ECO:0007669"/>
    <property type="project" value="UniProtKB-SubCell"/>
</dbReference>
<keyword evidence="8" id="KW-0519">Myristate</keyword>
<evidence type="ECO:0000256" key="10">
    <source>
        <dbReference type="ARBA" id="ARBA00022782"/>
    </source>
</evidence>
<evidence type="ECO:0000256" key="14">
    <source>
        <dbReference type="ARBA" id="ARBA00023242"/>
    </source>
</evidence>
<evidence type="ECO:0000256" key="16">
    <source>
        <dbReference type="ARBA" id="ARBA00023288"/>
    </source>
</evidence>
<dbReference type="InterPro" id="IPR002048">
    <property type="entry name" value="EF_hand_dom"/>
</dbReference>
<dbReference type="GO" id="GO:0030154">
    <property type="term" value="P:cell differentiation"/>
    <property type="evidence" value="ECO:0007669"/>
    <property type="project" value="UniProtKB-KW"/>
</dbReference>
<keyword evidence="14" id="KW-0539">Nucleus</keyword>
<keyword evidence="7" id="KW-0963">Cytoplasm</keyword>
<keyword evidence="12" id="KW-0649">Protein kinase inhibitor</keyword>
<feature type="domain" description="EF-hand" evidence="21">
    <location>
        <begin position="112"/>
        <end position="147"/>
    </location>
</feature>
<evidence type="ECO:0000256" key="3">
    <source>
        <dbReference type="ARBA" id="ARBA00004510"/>
    </source>
</evidence>
<accession>A0A979EFF1</accession>
<dbReference type="GO" id="GO:0032587">
    <property type="term" value="C:ruffle membrane"/>
    <property type="evidence" value="ECO:0007669"/>
    <property type="project" value="UniProtKB-SubCell"/>
</dbReference>
<evidence type="ECO:0000256" key="20">
    <source>
        <dbReference type="SAM" id="MobiDB-lite"/>
    </source>
</evidence>
<dbReference type="GO" id="GO:0005737">
    <property type="term" value="C:cytoplasm"/>
    <property type="evidence" value="ECO:0007669"/>
    <property type="project" value="UniProtKB-SubCell"/>
</dbReference>
<keyword evidence="9" id="KW-0479">Metal-binding</keyword>
<evidence type="ECO:0000313" key="23">
    <source>
        <dbReference type="RefSeq" id="XP_047005729.1"/>
    </source>
</evidence>
<evidence type="ECO:0000256" key="11">
    <source>
        <dbReference type="ARBA" id="ARBA00022837"/>
    </source>
</evidence>
<dbReference type="GO" id="GO:0004860">
    <property type="term" value="F:protein kinase inhibitor activity"/>
    <property type="evidence" value="ECO:0007669"/>
    <property type="project" value="UniProtKB-KW"/>
</dbReference>
<gene>
    <name evidence="23" type="primary">tesca</name>
</gene>
<dbReference type="InterPro" id="IPR018247">
    <property type="entry name" value="EF_Hand_1_Ca_BS"/>
</dbReference>
<keyword evidence="10" id="KW-0221">Differentiation</keyword>
<evidence type="ECO:0000256" key="2">
    <source>
        <dbReference type="ARBA" id="ARBA00004496"/>
    </source>
</evidence>
<dbReference type="AlphaFoldDB" id="A0A979EFF1"/>
<reference evidence="22" key="1">
    <citation type="journal article" date="2016" name="Nat. Commun.">
        <title>The channel catfish genome sequence provides insights into the evolution of scale formation in teleosts.</title>
        <authorList>
            <person name="Liu Z."/>
            <person name="Liu S."/>
            <person name="Yao J."/>
            <person name="Bao L."/>
            <person name="Zhang J."/>
            <person name="Li Y."/>
            <person name="Jiang C."/>
            <person name="Sun L."/>
            <person name="Wang R."/>
            <person name="Zhang Y."/>
            <person name="Zhou T."/>
            <person name="Zeng Q."/>
            <person name="Fu Q."/>
            <person name="Gao S."/>
            <person name="Li N."/>
            <person name="Koren S."/>
            <person name="Jiang Y."/>
            <person name="Zimin A."/>
            <person name="Xu P."/>
            <person name="Phillippy A.M."/>
            <person name="Geng X."/>
            <person name="Song L."/>
            <person name="Sun F."/>
            <person name="Li C."/>
            <person name="Wang X."/>
            <person name="Chen A."/>
            <person name="Jin Y."/>
            <person name="Yuan Z."/>
            <person name="Yang Y."/>
            <person name="Tan S."/>
            <person name="Peatman E."/>
            <person name="Lu J."/>
            <person name="Qin Z."/>
            <person name="Dunham R."/>
            <person name="Li Z."/>
            <person name="Sonstegard T."/>
            <person name="Feng J."/>
            <person name="Danzmann R.G."/>
            <person name="Schroeder S."/>
            <person name="Scheffler B."/>
            <person name="Duke M.V."/>
            <person name="Ballard L."/>
            <person name="Kucuktas H."/>
            <person name="Kaltenboeck L."/>
            <person name="Liu H."/>
            <person name="Armbruster J."/>
            <person name="Xie Y."/>
            <person name="Kirby M.L."/>
            <person name="Tian Y."/>
            <person name="Flanagan M.E."/>
            <person name="Mu W."/>
            <person name="Waldbieser G.C."/>
        </authorList>
    </citation>
    <scope>NUCLEOTIDE SEQUENCE [LARGE SCALE GENOMIC DNA]</scope>
    <source>
        <strain evidence="22">SDA103</strain>
    </source>
</reference>
<dbReference type="SUPFAM" id="SSF47473">
    <property type="entry name" value="EF-hand"/>
    <property type="match status" value="1"/>
</dbReference>
<dbReference type="OrthoDB" id="191686at2759"/>
<evidence type="ECO:0000256" key="15">
    <source>
        <dbReference type="ARBA" id="ARBA00023273"/>
    </source>
</evidence>
<keyword evidence="6" id="KW-1003">Cell membrane</keyword>
<comment type="similarity">
    <text evidence="17">Belongs to the calcineurin regulatory subunit family. CHP subfamily.</text>
</comment>
<dbReference type="InterPro" id="IPR052490">
    <property type="entry name" value="CHP3"/>
</dbReference>
<dbReference type="GO" id="GO:0005509">
    <property type="term" value="F:calcium ion binding"/>
    <property type="evidence" value="ECO:0007669"/>
    <property type="project" value="InterPro"/>
</dbReference>
<proteinExistence type="inferred from homology"/>
<protein>
    <recommendedName>
        <fullName evidence="18">Calcineurin B homologous protein 3</fullName>
    </recommendedName>
    <alternativeName>
        <fullName evidence="19">Tescalcin</fullName>
    </alternativeName>
</protein>
<comment type="subcellular location">
    <subcellularLocation>
        <location evidence="3">Cell projection</location>
        <location evidence="3">Lamellipodium</location>
    </subcellularLocation>
    <subcellularLocation>
        <location evidence="4">Cell projection</location>
        <location evidence="4">Ruffle membrane</location>
    </subcellularLocation>
    <subcellularLocation>
        <location evidence="2">Cytoplasm</location>
    </subcellularLocation>
    <subcellularLocation>
        <location evidence="5">Membrane</location>
        <topology evidence="5">Lipid-anchor</topology>
    </subcellularLocation>
    <subcellularLocation>
        <location evidence="1">Nucleus</location>
    </subcellularLocation>
</comment>
<keyword evidence="11" id="KW-0106">Calcium</keyword>
<dbReference type="Gene3D" id="1.10.238.10">
    <property type="entry name" value="EF-hand"/>
    <property type="match status" value="1"/>
</dbReference>
<feature type="region of interest" description="Disordered" evidence="20">
    <location>
        <begin position="1"/>
        <end position="24"/>
    </location>
</feature>
<reference evidence="23" key="2">
    <citation type="submission" date="2025-08" db="UniProtKB">
        <authorList>
            <consortium name="RefSeq"/>
        </authorList>
    </citation>
    <scope>IDENTIFICATION</scope>
    <source>
        <tissue evidence="23">Blood</tissue>
    </source>
</reference>
<evidence type="ECO:0000256" key="12">
    <source>
        <dbReference type="ARBA" id="ARBA00023013"/>
    </source>
</evidence>
<dbReference type="GO" id="GO:0030027">
    <property type="term" value="C:lamellipodium"/>
    <property type="evidence" value="ECO:0007669"/>
    <property type="project" value="UniProtKB-SubCell"/>
</dbReference>
<dbReference type="Pfam" id="PF13405">
    <property type="entry name" value="EF-hand_6"/>
    <property type="match status" value="1"/>
</dbReference>
<sequence length="257" mass="29882">MGSSHSDLREHEVQHLSETTGFSSEQIRNLHKRFKNLTHNSDTLSRGDLEKIGDLTFNPIRSQIIDAFFDKRNFRQDEVGTVEEIGFEEFLTVMSHFRPLNQELTQEDKDKIRKEKLHFLFNMHDKDNDGIITLDEYRQCTRSGNTPQRIRQRSRQVVLMKYFVCAFRSFLHLCVDVLQLVEELLSNSAIEGETSKSIADAAMLEVASVTMGQMAPDEVYEGITFEHFLQILKGVEIESRMYIRFLYVDTTTMRCGK</sequence>
<name>A0A979EFF1_ICTPU</name>
<keyword evidence="22" id="KW-1185">Reference proteome</keyword>
<dbReference type="InterPro" id="IPR011992">
    <property type="entry name" value="EF-hand-dom_pair"/>
</dbReference>
<evidence type="ECO:0000256" key="19">
    <source>
        <dbReference type="ARBA" id="ARBA00042981"/>
    </source>
</evidence>
<keyword evidence="15" id="KW-0966">Cell projection</keyword>
<keyword evidence="13" id="KW-0472">Membrane</keyword>
<dbReference type="PANTHER" id="PTHR46823">
    <property type="entry name" value="CALCINEURIN B HOMOLOGOUS PROTEIN 3"/>
    <property type="match status" value="1"/>
</dbReference>
<organism evidence="22 23">
    <name type="scientific">Ictalurus punctatus</name>
    <name type="common">Channel catfish</name>
    <name type="synonym">Silurus punctatus</name>
    <dbReference type="NCBI Taxonomy" id="7998"/>
    <lineage>
        <taxon>Eukaryota</taxon>
        <taxon>Metazoa</taxon>
        <taxon>Chordata</taxon>
        <taxon>Craniata</taxon>
        <taxon>Vertebrata</taxon>
        <taxon>Euteleostomi</taxon>
        <taxon>Actinopterygii</taxon>
        <taxon>Neopterygii</taxon>
        <taxon>Teleostei</taxon>
        <taxon>Ostariophysi</taxon>
        <taxon>Siluriformes</taxon>
        <taxon>Ictaluridae</taxon>
        <taxon>Ictalurus</taxon>
    </lineage>
</organism>
<evidence type="ECO:0000256" key="18">
    <source>
        <dbReference type="ARBA" id="ARBA00041032"/>
    </source>
</evidence>
<dbReference type="Proteomes" id="UP000221080">
    <property type="component" value="Chromosome 22"/>
</dbReference>
<evidence type="ECO:0000256" key="4">
    <source>
        <dbReference type="ARBA" id="ARBA00004632"/>
    </source>
</evidence>
<evidence type="ECO:0000256" key="9">
    <source>
        <dbReference type="ARBA" id="ARBA00022723"/>
    </source>
</evidence>
<evidence type="ECO:0000313" key="22">
    <source>
        <dbReference type="Proteomes" id="UP000221080"/>
    </source>
</evidence>
<evidence type="ECO:0000256" key="5">
    <source>
        <dbReference type="ARBA" id="ARBA00004635"/>
    </source>
</evidence>
<dbReference type="GeneID" id="108255895"/>
<feature type="compositionally biased region" description="Basic and acidic residues" evidence="20">
    <location>
        <begin position="1"/>
        <end position="15"/>
    </location>
</feature>
<dbReference type="CTD" id="406633"/>
<evidence type="ECO:0000256" key="17">
    <source>
        <dbReference type="ARBA" id="ARBA00038164"/>
    </source>
</evidence>
<dbReference type="PROSITE" id="PS50222">
    <property type="entry name" value="EF_HAND_2"/>
    <property type="match status" value="1"/>
</dbReference>
<dbReference type="PROSITE" id="PS00018">
    <property type="entry name" value="EF_HAND_1"/>
    <property type="match status" value="1"/>
</dbReference>
<dbReference type="RefSeq" id="XP_047005729.1">
    <property type="nucleotide sequence ID" value="XM_047149773.2"/>
</dbReference>
<evidence type="ECO:0000256" key="1">
    <source>
        <dbReference type="ARBA" id="ARBA00004123"/>
    </source>
</evidence>
<evidence type="ECO:0000259" key="21">
    <source>
        <dbReference type="PROSITE" id="PS50222"/>
    </source>
</evidence>